<keyword evidence="2" id="KW-0408">Iron</keyword>
<comment type="caution">
    <text evidence="3">The sequence shown here is derived from an EMBL/GenBank/DDBJ whole genome shotgun (WGS) entry which is preliminary data.</text>
</comment>
<reference evidence="3" key="2">
    <citation type="submission" date="2020-09" db="EMBL/GenBank/DDBJ databases">
        <authorList>
            <person name="Sun Q."/>
            <person name="Kim S."/>
        </authorList>
    </citation>
    <scope>NUCLEOTIDE SEQUENCE</scope>
    <source>
        <strain evidence="3">KCTC 12711</strain>
    </source>
</reference>
<evidence type="ECO:0000313" key="3">
    <source>
        <dbReference type="EMBL" id="GHA02120.1"/>
    </source>
</evidence>
<dbReference type="EMBL" id="BMXA01000001">
    <property type="protein sequence ID" value="GHA02120.1"/>
    <property type="molecule type" value="Genomic_DNA"/>
</dbReference>
<dbReference type="AlphaFoldDB" id="A0A918RNI0"/>
<sequence length="283" mass="32730">MTLSEQQRQDWDKDGYLLLKRFYSTERINQINALIDHLWKQRRKLGAEYVIDIFVESPDERRVYFADAPISARSKPYKLNDLYLSQADIRQLIIGQDLAPILQALLQGTPMVCNTLNFEFGSQQDYHFDTFYMPSPTPNKMVASWIALEDTTPDNGPLSYYPGSHKIPPYRFSNGSTIIVDDEMPQFRDYVYGEIKQRDLKPATLFANKGDVLIWHSQLFHGGSKIADPTMTRKSLVTHYFTNEDFPDLTPPKVCEHGGYMDRAAQTVDYPFKAKNWLQRLLG</sequence>
<dbReference type="Proteomes" id="UP000614811">
    <property type="component" value="Unassembled WGS sequence"/>
</dbReference>
<evidence type="ECO:0000256" key="2">
    <source>
        <dbReference type="ARBA" id="ARBA00023004"/>
    </source>
</evidence>
<evidence type="ECO:0000256" key="1">
    <source>
        <dbReference type="ARBA" id="ARBA00022723"/>
    </source>
</evidence>
<dbReference type="PANTHER" id="PTHR20883:SF15">
    <property type="entry name" value="PHYTANOYL-COA DIOXYGENASE DOMAIN-CONTAINING PROTEIN 1"/>
    <property type="match status" value="1"/>
</dbReference>
<dbReference type="RefSeq" id="WP_189398815.1">
    <property type="nucleotide sequence ID" value="NZ_BMXA01000001.1"/>
</dbReference>
<dbReference type="PANTHER" id="PTHR20883">
    <property type="entry name" value="PHYTANOYL-COA DIOXYGENASE DOMAIN CONTAINING 1"/>
    <property type="match status" value="1"/>
</dbReference>
<organism evidence="3 4">
    <name type="scientific">Arenicella chitinivorans</name>
    <dbReference type="NCBI Taxonomy" id="1329800"/>
    <lineage>
        <taxon>Bacteria</taxon>
        <taxon>Pseudomonadati</taxon>
        <taxon>Pseudomonadota</taxon>
        <taxon>Gammaproteobacteria</taxon>
        <taxon>Arenicellales</taxon>
        <taxon>Arenicellaceae</taxon>
        <taxon>Arenicella</taxon>
    </lineage>
</organism>
<dbReference type="SUPFAM" id="SSF51197">
    <property type="entry name" value="Clavaminate synthase-like"/>
    <property type="match status" value="1"/>
</dbReference>
<dbReference type="Pfam" id="PF05721">
    <property type="entry name" value="PhyH"/>
    <property type="match status" value="1"/>
</dbReference>
<dbReference type="GO" id="GO:0016706">
    <property type="term" value="F:2-oxoglutarate-dependent dioxygenase activity"/>
    <property type="evidence" value="ECO:0007669"/>
    <property type="project" value="UniProtKB-ARBA"/>
</dbReference>
<dbReference type="InterPro" id="IPR008775">
    <property type="entry name" value="Phytyl_CoA_dOase-like"/>
</dbReference>
<proteinExistence type="predicted"/>
<evidence type="ECO:0000313" key="4">
    <source>
        <dbReference type="Proteomes" id="UP000614811"/>
    </source>
</evidence>
<dbReference type="GO" id="GO:0005506">
    <property type="term" value="F:iron ion binding"/>
    <property type="evidence" value="ECO:0007669"/>
    <property type="project" value="UniProtKB-ARBA"/>
</dbReference>
<reference evidence="3" key="1">
    <citation type="journal article" date="2014" name="Int. J. Syst. Evol. Microbiol.">
        <title>Complete genome sequence of Corynebacterium casei LMG S-19264T (=DSM 44701T), isolated from a smear-ripened cheese.</title>
        <authorList>
            <consortium name="US DOE Joint Genome Institute (JGI-PGF)"/>
            <person name="Walter F."/>
            <person name="Albersmeier A."/>
            <person name="Kalinowski J."/>
            <person name="Ruckert C."/>
        </authorList>
    </citation>
    <scope>NUCLEOTIDE SEQUENCE</scope>
    <source>
        <strain evidence="3">KCTC 12711</strain>
    </source>
</reference>
<gene>
    <name evidence="3" type="ORF">GCM10008090_09240</name>
</gene>
<keyword evidence="1" id="KW-0479">Metal-binding</keyword>
<dbReference type="Gene3D" id="2.60.120.620">
    <property type="entry name" value="q2cbj1_9rhob like domain"/>
    <property type="match status" value="1"/>
</dbReference>
<accession>A0A918RNI0</accession>
<protein>
    <recommendedName>
        <fullName evidence="5">Phytanoyl-CoA dioxygenase</fullName>
    </recommendedName>
</protein>
<name>A0A918RNI0_9GAMM</name>
<evidence type="ECO:0008006" key="5">
    <source>
        <dbReference type="Google" id="ProtNLM"/>
    </source>
</evidence>
<keyword evidence="4" id="KW-1185">Reference proteome</keyword>